<dbReference type="InterPro" id="IPR029045">
    <property type="entry name" value="ClpP/crotonase-like_dom_sf"/>
</dbReference>
<dbReference type="Pfam" id="PF00378">
    <property type="entry name" value="ECH_1"/>
    <property type="match status" value="1"/>
</dbReference>
<organism evidence="2 3">
    <name type="scientific">Tsuneonella flava</name>
    <dbReference type="NCBI Taxonomy" id="2055955"/>
    <lineage>
        <taxon>Bacteria</taxon>
        <taxon>Pseudomonadati</taxon>
        <taxon>Pseudomonadota</taxon>
        <taxon>Alphaproteobacteria</taxon>
        <taxon>Sphingomonadales</taxon>
        <taxon>Erythrobacteraceae</taxon>
        <taxon>Tsuneonella</taxon>
    </lineage>
</organism>
<dbReference type="Gene3D" id="3.90.226.10">
    <property type="entry name" value="2-enoyl-CoA Hydratase, Chain A, domain 1"/>
    <property type="match status" value="1"/>
</dbReference>
<accession>A0ABX7KDA0</accession>
<dbReference type="NCBIfam" id="NF006109">
    <property type="entry name" value="PRK08260.1"/>
    <property type="match status" value="1"/>
</dbReference>
<name>A0ABX7KDA0_9SPHN</name>
<dbReference type="InterPro" id="IPR014748">
    <property type="entry name" value="Enoyl-CoA_hydra_C"/>
</dbReference>
<evidence type="ECO:0000313" key="3">
    <source>
        <dbReference type="Proteomes" id="UP000663637"/>
    </source>
</evidence>
<dbReference type="RefSeq" id="WP_205444339.1">
    <property type="nucleotide sequence ID" value="NZ_CP061510.1"/>
</dbReference>
<reference evidence="2 3" key="1">
    <citation type="submission" date="2020-09" db="EMBL/GenBank/DDBJ databases">
        <title>Complete genome sequence of altererythrobacter flavus SS-21NJ, isolated from Dongying oil sludge in Shandong province.</title>
        <authorList>
            <person name="Sun S."/>
            <person name="Zhang Z."/>
        </authorList>
    </citation>
    <scope>NUCLEOTIDE SEQUENCE [LARGE SCALE GENOMIC DNA]</scope>
    <source>
        <strain evidence="2 3">SS-21NJ</strain>
    </source>
</reference>
<comment type="similarity">
    <text evidence="1">Belongs to the enoyl-CoA hydratase/isomerase family.</text>
</comment>
<dbReference type="Proteomes" id="UP000663637">
    <property type="component" value="Chromosome"/>
</dbReference>
<protein>
    <submittedName>
        <fullName evidence="2">Crotonase/enoyl-CoA hydratase family protein</fullName>
    </submittedName>
</protein>
<evidence type="ECO:0000313" key="2">
    <source>
        <dbReference type="EMBL" id="QSB45367.1"/>
    </source>
</evidence>
<evidence type="ECO:0000256" key="1">
    <source>
        <dbReference type="ARBA" id="ARBA00005254"/>
    </source>
</evidence>
<proteinExistence type="inferred from homology"/>
<gene>
    <name evidence="2" type="ORF">IDJ81_04380</name>
</gene>
<dbReference type="InterPro" id="IPR051053">
    <property type="entry name" value="ECH/Chromodomain_protein"/>
</dbReference>
<dbReference type="CDD" id="cd06558">
    <property type="entry name" value="crotonase-like"/>
    <property type="match status" value="1"/>
</dbReference>
<dbReference type="InterPro" id="IPR001753">
    <property type="entry name" value="Enoyl-CoA_hydra/iso"/>
</dbReference>
<dbReference type="PANTHER" id="PTHR43684">
    <property type="match status" value="1"/>
</dbReference>
<keyword evidence="3" id="KW-1185">Reference proteome</keyword>
<dbReference type="EMBL" id="CP061510">
    <property type="protein sequence ID" value="QSB45367.1"/>
    <property type="molecule type" value="Genomic_DNA"/>
</dbReference>
<sequence>MAYETIRYEVEDGIATLTLSRPEKMNAFTTGMLSEMLDALDRVDADDDVRALIVTGDGRAFCAGADISNGAGEFLTDGEESVRNADGSFNYSSPAARDGGGRLTLRLYELKKPVIAAVNGAAVGVGSTMLLPMDVRIASESARFGFVFAKRGIVPEAASSWFLPRVVGISQAARWCYSGRVFDAAEALSGGLVQSVVPQDELIPTARAIAQEFADQTAPVSIALTRQMLWKGLGMSHPMEAHRVDSRAILSRSLSEDANEGVNAFLEKRPADFPMKVSTDMPDFYPWSQEPEYD</sequence>
<dbReference type="SUPFAM" id="SSF52096">
    <property type="entry name" value="ClpP/crotonase"/>
    <property type="match status" value="1"/>
</dbReference>
<dbReference type="Gene3D" id="1.10.12.10">
    <property type="entry name" value="Lyase 2-enoyl-coa Hydratase, Chain A, domain 2"/>
    <property type="match status" value="1"/>
</dbReference>
<dbReference type="PANTHER" id="PTHR43684:SF4">
    <property type="entry name" value="ENOYL-COA HYDRATASE_ISOMERASE FAMILY PROTEIN (AFU_ORTHOLOGUE AFUA_1G01890)"/>
    <property type="match status" value="1"/>
</dbReference>